<accession>A0A433V6S1</accession>
<dbReference type="Pfam" id="PF05235">
    <property type="entry name" value="CHAD"/>
    <property type="match status" value="1"/>
</dbReference>
<dbReference type="OrthoDB" id="9777271at2"/>
<dbReference type="RefSeq" id="WP_127084613.1">
    <property type="nucleotide sequence ID" value="NZ_RSCL01000018.1"/>
</dbReference>
<feature type="domain" description="CHAD" evidence="1">
    <location>
        <begin position="9"/>
        <end position="312"/>
    </location>
</feature>
<dbReference type="AlphaFoldDB" id="A0A433V6S1"/>
<dbReference type="PROSITE" id="PS51708">
    <property type="entry name" value="CHAD"/>
    <property type="match status" value="1"/>
</dbReference>
<evidence type="ECO:0000313" key="2">
    <source>
        <dbReference type="EMBL" id="RUT01800.1"/>
    </source>
</evidence>
<name>A0A433V6S1_9CYAN</name>
<evidence type="ECO:0000259" key="1">
    <source>
        <dbReference type="PROSITE" id="PS51708"/>
    </source>
</evidence>
<evidence type="ECO:0000313" key="3">
    <source>
        <dbReference type="Proteomes" id="UP000271624"/>
    </source>
</evidence>
<dbReference type="InterPro" id="IPR007899">
    <property type="entry name" value="CHAD_dom"/>
</dbReference>
<gene>
    <name evidence="2" type="ORF">DSM106972_064230</name>
</gene>
<reference evidence="2" key="2">
    <citation type="journal article" date="2019" name="Genome Biol. Evol.">
        <title>Day and night: Metabolic profiles and evolutionary relationships of six axenic non-marine cyanobacteria.</title>
        <authorList>
            <person name="Will S.E."/>
            <person name="Henke P."/>
            <person name="Boedeker C."/>
            <person name="Huang S."/>
            <person name="Brinkmann H."/>
            <person name="Rohde M."/>
            <person name="Jarek M."/>
            <person name="Friedl T."/>
            <person name="Seufert S."/>
            <person name="Schumacher M."/>
            <person name="Overmann J."/>
            <person name="Neumann-Schaal M."/>
            <person name="Petersen J."/>
        </authorList>
    </citation>
    <scope>NUCLEOTIDE SEQUENCE [LARGE SCALE GENOMIC DNA]</scope>
    <source>
        <strain evidence="2">PCC 7102</strain>
    </source>
</reference>
<dbReference type="Gene3D" id="1.40.20.10">
    <property type="entry name" value="CHAD domain"/>
    <property type="match status" value="1"/>
</dbReference>
<reference evidence="2" key="1">
    <citation type="submission" date="2018-12" db="EMBL/GenBank/DDBJ databases">
        <authorList>
            <person name="Will S."/>
            <person name="Neumann-Schaal M."/>
            <person name="Henke P."/>
        </authorList>
    </citation>
    <scope>NUCLEOTIDE SEQUENCE</scope>
    <source>
        <strain evidence="2">PCC 7102</strain>
    </source>
</reference>
<dbReference type="InterPro" id="IPR038186">
    <property type="entry name" value="CHAD_dom_sf"/>
</dbReference>
<dbReference type="EMBL" id="RSCL01000018">
    <property type="protein sequence ID" value="RUT01800.1"/>
    <property type="molecule type" value="Genomic_DNA"/>
</dbReference>
<organism evidence="2 3">
    <name type="scientific">Dulcicalothrix desertica PCC 7102</name>
    <dbReference type="NCBI Taxonomy" id="232991"/>
    <lineage>
        <taxon>Bacteria</taxon>
        <taxon>Bacillati</taxon>
        <taxon>Cyanobacteriota</taxon>
        <taxon>Cyanophyceae</taxon>
        <taxon>Nostocales</taxon>
        <taxon>Calotrichaceae</taxon>
        <taxon>Dulcicalothrix</taxon>
    </lineage>
</organism>
<comment type="caution">
    <text evidence="2">The sequence shown here is derived from an EMBL/GenBank/DDBJ whole genome shotgun (WGS) entry which is preliminary data.</text>
</comment>
<dbReference type="PANTHER" id="PTHR39339">
    <property type="entry name" value="SLR1444 PROTEIN"/>
    <property type="match status" value="1"/>
</dbReference>
<dbReference type="PANTHER" id="PTHR39339:SF1">
    <property type="entry name" value="CHAD DOMAIN-CONTAINING PROTEIN"/>
    <property type="match status" value="1"/>
</dbReference>
<dbReference type="Proteomes" id="UP000271624">
    <property type="component" value="Unassembled WGS sequence"/>
</dbReference>
<keyword evidence="3" id="KW-1185">Reference proteome</keyword>
<dbReference type="SMART" id="SM00880">
    <property type="entry name" value="CHAD"/>
    <property type="match status" value="1"/>
</dbReference>
<proteinExistence type="predicted"/>
<protein>
    <submittedName>
        <fullName evidence="2">CHAD domain-containing protein</fullName>
    </submittedName>
</protein>
<sequence>MTLATQTVVKTLGDYAYQAIQKHFKKTLKWEKTVKKDEDPEALHQMRVGMRRLRTVVSRFGFVVNLPKAVTDRNIGKIARRLGNLRDLDVLKESVVKNFQPHLPPEELKHLEKAFNAIDKQREQALTDVKATLKDGRYKSLKTSLDHWLEEPRYQESAPLSIDLVLPDLLLPEVSYFFLHPGWQFGTPLGSNNGVSTSTSLLRSYPKGMTSTDVEQSLNSNHEVLHSLRKQAKRLRYQMELFTEFYGETYAEHLIEVKNIQDILGEIHDSDVLEDWLVDVFGENFTEKLPTFTSLLVDKRHQLWQQWAPIQRRYTQLDTRNQLHLAILNPILKQLEDN</sequence>